<feature type="compositionally biased region" description="Basic and acidic residues" evidence="1">
    <location>
        <begin position="299"/>
        <end position="308"/>
    </location>
</feature>
<evidence type="ECO:0000313" key="3">
    <source>
        <dbReference type="Proteomes" id="UP001221757"/>
    </source>
</evidence>
<dbReference type="Proteomes" id="UP001221757">
    <property type="component" value="Unassembled WGS sequence"/>
</dbReference>
<keyword evidence="3" id="KW-1185">Reference proteome</keyword>
<reference evidence="2" key="1">
    <citation type="submission" date="2023-03" db="EMBL/GenBank/DDBJ databases">
        <title>Massive genome expansion in bonnet fungi (Mycena s.s.) driven by repeated elements and novel gene families across ecological guilds.</title>
        <authorList>
            <consortium name="Lawrence Berkeley National Laboratory"/>
            <person name="Harder C.B."/>
            <person name="Miyauchi S."/>
            <person name="Viragh M."/>
            <person name="Kuo A."/>
            <person name="Thoen E."/>
            <person name="Andreopoulos B."/>
            <person name="Lu D."/>
            <person name="Skrede I."/>
            <person name="Drula E."/>
            <person name="Henrissat B."/>
            <person name="Morin E."/>
            <person name="Kohler A."/>
            <person name="Barry K."/>
            <person name="LaButti K."/>
            <person name="Morin E."/>
            <person name="Salamov A."/>
            <person name="Lipzen A."/>
            <person name="Mereny Z."/>
            <person name="Hegedus B."/>
            <person name="Baldrian P."/>
            <person name="Stursova M."/>
            <person name="Weitz H."/>
            <person name="Taylor A."/>
            <person name="Grigoriev I.V."/>
            <person name="Nagy L.G."/>
            <person name="Martin F."/>
            <person name="Kauserud H."/>
        </authorList>
    </citation>
    <scope>NUCLEOTIDE SEQUENCE</scope>
    <source>
        <strain evidence="2">CBHHK067</strain>
    </source>
</reference>
<organism evidence="2 3">
    <name type="scientific">Mycena rosella</name>
    <name type="common">Pink bonnet</name>
    <name type="synonym">Agaricus rosellus</name>
    <dbReference type="NCBI Taxonomy" id="1033263"/>
    <lineage>
        <taxon>Eukaryota</taxon>
        <taxon>Fungi</taxon>
        <taxon>Dikarya</taxon>
        <taxon>Basidiomycota</taxon>
        <taxon>Agaricomycotina</taxon>
        <taxon>Agaricomycetes</taxon>
        <taxon>Agaricomycetidae</taxon>
        <taxon>Agaricales</taxon>
        <taxon>Marasmiineae</taxon>
        <taxon>Mycenaceae</taxon>
        <taxon>Mycena</taxon>
    </lineage>
</organism>
<comment type="caution">
    <text evidence="2">The sequence shown here is derived from an EMBL/GenBank/DDBJ whole genome shotgun (WGS) entry which is preliminary data.</text>
</comment>
<dbReference type="AlphaFoldDB" id="A0AAD7GZX0"/>
<feature type="compositionally biased region" description="Low complexity" evidence="1">
    <location>
        <begin position="317"/>
        <end position="334"/>
    </location>
</feature>
<evidence type="ECO:0000313" key="2">
    <source>
        <dbReference type="EMBL" id="KAJ7709001.1"/>
    </source>
</evidence>
<name>A0AAD7GZX0_MYCRO</name>
<feature type="compositionally biased region" description="Basic residues" evidence="1">
    <location>
        <begin position="33"/>
        <end position="42"/>
    </location>
</feature>
<sequence length="473" mass="51386">MAKRAAAVSVQALKAAAIAAEEATLDEEVANVKSRKKKRGPKSKVSDRVEGEEKASKVEERASKAAALAKAIQEAKNIVIDWDEELTWSLLTAIESDKAVSDGLFPGVGAIKRAGGLPKAHFYQLLATICFENHPLYMEEYAKATTPKLLEAWVTKIKNKLTILVKQCRVHITEMGETGAGMSSEDNILPGTELTTKWDLIKVDSPWFFHVRDLTVLWPNLQPVGIGNNESDINTSILLPGHGDDTSSNFDDVDLRSQLSEGPDDVLSQGPDPSEPTINVSSDSDNDMPEALATSVKRKALDAPDKDKPAKKKRKAAPATSTPAAAAPVVPKKSASTKDRFSATIIAEEETQQRVLAVKKEKNDAKKEVALKKIAMERDVRLVEAQSKEKEKTQKLQLAKLKMDQEHQYRMAQLQQPHVGTSFMSFSGFDGSGGGSSVSDHSSIFGMYDPSDPNEELPCLTAPDGAGPSSYSY</sequence>
<feature type="compositionally biased region" description="Low complexity" evidence="1">
    <location>
        <begin position="437"/>
        <end position="446"/>
    </location>
</feature>
<feature type="region of interest" description="Disordered" evidence="1">
    <location>
        <begin position="237"/>
        <end position="338"/>
    </location>
</feature>
<dbReference type="EMBL" id="JARKIE010000003">
    <property type="protein sequence ID" value="KAJ7709001.1"/>
    <property type="molecule type" value="Genomic_DNA"/>
</dbReference>
<feature type="region of interest" description="Disordered" evidence="1">
    <location>
        <begin position="430"/>
        <end position="473"/>
    </location>
</feature>
<feature type="region of interest" description="Disordered" evidence="1">
    <location>
        <begin position="29"/>
        <end position="56"/>
    </location>
</feature>
<proteinExistence type="predicted"/>
<gene>
    <name evidence="2" type="ORF">B0H17DRAFT_1191504</name>
</gene>
<feature type="compositionally biased region" description="Basic and acidic residues" evidence="1">
    <location>
        <begin position="44"/>
        <end position="56"/>
    </location>
</feature>
<evidence type="ECO:0000256" key="1">
    <source>
        <dbReference type="SAM" id="MobiDB-lite"/>
    </source>
</evidence>
<protein>
    <submittedName>
        <fullName evidence="2">Uncharacterized protein</fullName>
    </submittedName>
</protein>
<accession>A0AAD7GZX0</accession>